<feature type="non-terminal residue" evidence="1">
    <location>
        <position position="1"/>
    </location>
</feature>
<sequence>GVDRSKQRKTTMQRRTFLESAATVVGGLLTWRPSLKRPVKWTPPPRWEWEVGRWVCRRTRDLAWIRNGYFVPERWEMVREWKATATITNEESTPIYHAVSACNASAFCRVASGHIQVGSVVLGHISDGLVEYQVRLRETQWRQDGVKVLDFRCKRTTWVQTMKHINFCDVFRGGHAVVEVLT</sequence>
<accession>A0A0F8Z1R8</accession>
<proteinExistence type="predicted"/>
<comment type="caution">
    <text evidence="1">The sequence shown here is derived from an EMBL/GenBank/DDBJ whole genome shotgun (WGS) entry which is preliminary data.</text>
</comment>
<gene>
    <name evidence="1" type="ORF">LCGC14_2751520</name>
</gene>
<organism evidence="1">
    <name type="scientific">marine sediment metagenome</name>
    <dbReference type="NCBI Taxonomy" id="412755"/>
    <lineage>
        <taxon>unclassified sequences</taxon>
        <taxon>metagenomes</taxon>
        <taxon>ecological metagenomes</taxon>
    </lineage>
</organism>
<name>A0A0F8Z1R8_9ZZZZ</name>
<dbReference type="EMBL" id="LAZR01050320">
    <property type="protein sequence ID" value="KKK87608.1"/>
    <property type="molecule type" value="Genomic_DNA"/>
</dbReference>
<evidence type="ECO:0000313" key="1">
    <source>
        <dbReference type="EMBL" id="KKK87608.1"/>
    </source>
</evidence>
<protein>
    <submittedName>
        <fullName evidence="1">Uncharacterized protein</fullName>
    </submittedName>
</protein>
<dbReference type="AlphaFoldDB" id="A0A0F8Z1R8"/>
<reference evidence="1" key="1">
    <citation type="journal article" date="2015" name="Nature">
        <title>Complex archaea that bridge the gap between prokaryotes and eukaryotes.</title>
        <authorList>
            <person name="Spang A."/>
            <person name="Saw J.H."/>
            <person name="Jorgensen S.L."/>
            <person name="Zaremba-Niedzwiedzka K."/>
            <person name="Martijn J."/>
            <person name="Lind A.E."/>
            <person name="van Eijk R."/>
            <person name="Schleper C."/>
            <person name="Guy L."/>
            <person name="Ettema T.J."/>
        </authorList>
    </citation>
    <scope>NUCLEOTIDE SEQUENCE</scope>
</reference>